<dbReference type="AlphaFoldDB" id="A0A1E7Q592"/>
<keyword evidence="4" id="KW-1185">Reference proteome</keyword>
<evidence type="ECO:0000313" key="4">
    <source>
        <dbReference type="Proteomes" id="UP000242258"/>
    </source>
</evidence>
<dbReference type="Gene3D" id="2.160.20.70">
    <property type="match status" value="1"/>
</dbReference>
<evidence type="ECO:0000313" key="3">
    <source>
        <dbReference type="EMBL" id="OEY69329.1"/>
    </source>
</evidence>
<organism evidence="3 4">
    <name type="scientific">Rheinheimera salexigens</name>
    <dbReference type="NCBI Taxonomy" id="1628148"/>
    <lineage>
        <taxon>Bacteria</taxon>
        <taxon>Pseudomonadati</taxon>
        <taxon>Pseudomonadota</taxon>
        <taxon>Gammaproteobacteria</taxon>
        <taxon>Chromatiales</taxon>
        <taxon>Chromatiaceae</taxon>
        <taxon>Rheinheimera</taxon>
    </lineage>
</organism>
<gene>
    <name evidence="3" type="ORF">BI198_06900</name>
</gene>
<keyword evidence="1" id="KW-0175">Coiled coil</keyword>
<dbReference type="InterPro" id="IPR046865">
    <property type="entry name" value="FapA_b_solenoid"/>
</dbReference>
<dbReference type="GO" id="GO:0000902">
    <property type="term" value="P:cell morphogenesis"/>
    <property type="evidence" value="ECO:0007669"/>
    <property type="project" value="InterPro"/>
</dbReference>
<proteinExistence type="predicted"/>
<sequence>MQFIEHNKTIKILVPVTLEALNVDMIQKNLEQAGYGRCRIQAEQLTNLLHEYQTLQQKIKSKLKSEANLSYAIAEMVDAEISFEIADEQMQAYAIITTAWGGQSISANKLVKAAQASGIVYGFSKENIIRLVTHASKAEPGAKLKLLIAKGRAVEHGLNSRFEAKIPNMESRRNKPIIQSDEKADLRDFGEIPAVNTGDVVMQRHPPTLGIDGISVTGTAFQAVPGQNVDWNVGEGTEISASDANLLVAARSGLPRVLEAGATVDEVFTVKNVDLTTGHIKFRGSVIINGDITEGMKVIAGGNIFIKGFVEGTLIEAGGDIKINGSIIGHQINLADSTFIYSTELKATGDIQANLAQYAKMSCGGNLYINKQMMHCSVSAAKVYAGPEANPNGKIIGGDFDVDYAIYTGCLGAASSSHILIKLNRLIDPIAEQQQSLRSKISAAKTQMLQNKEQLETLKKLKGSEKIDQRCAELEQEFNDQRDAAIELIDQVKTLELERKTILDQTIIVAKQQLFAAVEVHFGSEKIRTRREYGPSKILLVDAAAVVEPYF</sequence>
<accession>A0A1E7Q592</accession>
<feature type="domain" description="Flagellar Assembly Protein A N-terminal region" evidence="2">
    <location>
        <begin position="81"/>
        <end position="257"/>
    </location>
</feature>
<dbReference type="InterPro" id="IPR005646">
    <property type="entry name" value="FapA"/>
</dbReference>
<evidence type="ECO:0000259" key="2">
    <source>
        <dbReference type="Pfam" id="PF20250"/>
    </source>
</evidence>
<dbReference type="InterPro" id="IPR036145">
    <property type="entry name" value="MinC_C_sf"/>
</dbReference>
<dbReference type="PANTHER" id="PTHR38032:SF1">
    <property type="entry name" value="RNA-BINDING PROTEIN KHPB N-TERMINAL DOMAIN-CONTAINING PROTEIN"/>
    <property type="match status" value="1"/>
</dbReference>
<dbReference type="SUPFAM" id="SSF63848">
    <property type="entry name" value="Cell-division inhibitor MinC, C-terminal domain"/>
    <property type="match status" value="1"/>
</dbReference>
<comment type="caution">
    <text evidence="3">The sequence shown here is derived from an EMBL/GenBank/DDBJ whole genome shotgun (WGS) entry which is preliminary data.</text>
</comment>
<reference evidence="4" key="1">
    <citation type="submission" date="2016-09" db="EMBL/GenBank/DDBJ databases">
        <authorList>
            <person name="Wan X."/>
            <person name="Hou S."/>
        </authorList>
    </citation>
    <scope>NUCLEOTIDE SEQUENCE [LARGE SCALE GENOMIC DNA]</scope>
    <source>
        <strain evidence="4">KH87</strain>
    </source>
</reference>
<dbReference type="InterPro" id="IPR046866">
    <property type="entry name" value="FapA_N"/>
</dbReference>
<dbReference type="Pfam" id="PF20250">
    <property type="entry name" value="FapA_N"/>
    <property type="match status" value="1"/>
</dbReference>
<name>A0A1E7Q592_9GAMM</name>
<feature type="coiled-coil region" evidence="1">
    <location>
        <begin position="441"/>
        <end position="491"/>
    </location>
</feature>
<evidence type="ECO:0000256" key="1">
    <source>
        <dbReference type="SAM" id="Coils"/>
    </source>
</evidence>
<dbReference type="OrthoDB" id="5807941at2"/>
<dbReference type="STRING" id="1628148.BI198_06900"/>
<dbReference type="EMBL" id="MKEK01000001">
    <property type="protein sequence ID" value="OEY69329.1"/>
    <property type="molecule type" value="Genomic_DNA"/>
</dbReference>
<dbReference type="PANTHER" id="PTHR38032">
    <property type="entry name" value="POLYMERASE-RELATED"/>
    <property type="match status" value="1"/>
</dbReference>
<protein>
    <submittedName>
        <fullName evidence="3">Polymerase</fullName>
    </submittedName>
</protein>
<dbReference type="InterPro" id="IPR016098">
    <property type="entry name" value="CAP/MinC_C"/>
</dbReference>
<dbReference type="Pfam" id="PF03961">
    <property type="entry name" value="FapA"/>
    <property type="match status" value="1"/>
</dbReference>
<dbReference type="Proteomes" id="UP000242258">
    <property type="component" value="Unassembled WGS sequence"/>
</dbReference>